<dbReference type="PANTHER" id="PTHR30537:SF72">
    <property type="entry name" value="LYSR FAMILY TRANSCRIPTIONAL REGULATOR"/>
    <property type="match status" value="1"/>
</dbReference>
<dbReference type="EMBL" id="SMFU01000007">
    <property type="protein sequence ID" value="TCK08228.1"/>
    <property type="molecule type" value="Genomic_DNA"/>
</dbReference>
<sequence length="301" mass="33953">MDRLDAMQVFVRVAEVGSFTRTADEFGLPKASISNAVQQLEKQLDVRLLNRTTRKVAMTEEGRVFYERCVDLLADMDELGSLFQGDAAVSGRLRVDMPTGMAKNFVLPNLADFLGRYPQLQLEISSSDRRVDVIREGFDCVIRVGELEDSGLIARKLGDMKIINCVSPGYIETWGEPRYLEQLSEHRLVHYSPTLGAHAGGWEYWDGETYRSVDMPGLVTVNNTDAYSHACLSGLGIIQVPEVGVRRYLESGEMVEVLKAFHAQPMPVSLVYPHRRHLARRVRVFMDWVAELLSGYIHTDN</sequence>
<feature type="domain" description="HTH lysR-type" evidence="5">
    <location>
        <begin position="1"/>
        <end position="59"/>
    </location>
</feature>
<name>A0A4R1GJP0_9GAMM</name>
<reference evidence="6 7" key="1">
    <citation type="submission" date="2019-03" db="EMBL/GenBank/DDBJ databases">
        <title>Genomic Encyclopedia of Archaeal and Bacterial Type Strains, Phase II (KMG-II): from individual species to whole genera.</title>
        <authorList>
            <person name="Goeker M."/>
        </authorList>
    </citation>
    <scope>NUCLEOTIDE SEQUENCE [LARGE SCALE GENOMIC DNA]</scope>
    <source>
        <strain evidence="6 7">DSM 27697</strain>
    </source>
</reference>
<dbReference type="Pfam" id="PF03466">
    <property type="entry name" value="LysR_substrate"/>
    <property type="match status" value="1"/>
</dbReference>
<dbReference type="PANTHER" id="PTHR30537">
    <property type="entry name" value="HTH-TYPE TRANSCRIPTIONAL REGULATOR"/>
    <property type="match status" value="1"/>
</dbReference>
<dbReference type="InterPro" id="IPR058163">
    <property type="entry name" value="LysR-type_TF_proteobact-type"/>
</dbReference>
<comment type="similarity">
    <text evidence="1">Belongs to the LysR transcriptional regulatory family.</text>
</comment>
<dbReference type="Proteomes" id="UP000294546">
    <property type="component" value="Unassembled WGS sequence"/>
</dbReference>
<dbReference type="FunFam" id="3.40.190.290:FF:000001">
    <property type="entry name" value="Transcriptional regulator, LysR family"/>
    <property type="match status" value="1"/>
</dbReference>
<evidence type="ECO:0000256" key="1">
    <source>
        <dbReference type="ARBA" id="ARBA00009437"/>
    </source>
</evidence>
<evidence type="ECO:0000313" key="7">
    <source>
        <dbReference type="Proteomes" id="UP000294546"/>
    </source>
</evidence>
<evidence type="ECO:0000256" key="3">
    <source>
        <dbReference type="ARBA" id="ARBA00023125"/>
    </source>
</evidence>
<dbReference type="Gene3D" id="3.40.190.290">
    <property type="match status" value="1"/>
</dbReference>
<dbReference type="CDD" id="cd08472">
    <property type="entry name" value="PBP2_CrgA_like_3"/>
    <property type="match status" value="1"/>
</dbReference>
<dbReference type="FunFam" id="1.10.10.10:FF:000001">
    <property type="entry name" value="LysR family transcriptional regulator"/>
    <property type="match status" value="1"/>
</dbReference>
<proteinExistence type="inferred from homology"/>
<dbReference type="AlphaFoldDB" id="A0A4R1GJP0"/>
<evidence type="ECO:0000256" key="4">
    <source>
        <dbReference type="ARBA" id="ARBA00023163"/>
    </source>
</evidence>
<keyword evidence="2" id="KW-0805">Transcription regulation</keyword>
<dbReference type="GO" id="GO:0043565">
    <property type="term" value="F:sequence-specific DNA binding"/>
    <property type="evidence" value="ECO:0007669"/>
    <property type="project" value="TreeGrafter"/>
</dbReference>
<dbReference type="InterPro" id="IPR036388">
    <property type="entry name" value="WH-like_DNA-bd_sf"/>
</dbReference>
<protein>
    <submittedName>
        <fullName evidence="6">DNA-binding transcriptional LysR family regulator</fullName>
    </submittedName>
</protein>
<dbReference type="RefSeq" id="WP_132286504.1">
    <property type="nucleotide sequence ID" value="NZ_SMFU01000007.1"/>
</dbReference>
<accession>A0A4R1GJP0</accession>
<evidence type="ECO:0000259" key="5">
    <source>
        <dbReference type="PROSITE" id="PS50931"/>
    </source>
</evidence>
<keyword evidence="4" id="KW-0804">Transcription</keyword>
<dbReference type="Pfam" id="PF00126">
    <property type="entry name" value="HTH_1"/>
    <property type="match status" value="1"/>
</dbReference>
<dbReference type="OrthoDB" id="9815676at2"/>
<dbReference type="PROSITE" id="PS50931">
    <property type="entry name" value="HTH_LYSR"/>
    <property type="match status" value="1"/>
</dbReference>
<dbReference type="GO" id="GO:0003700">
    <property type="term" value="F:DNA-binding transcription factor activity"/>
    <property type="evidence" value="ECO:0007669"/>
    <property type="project" value="InterPro"/>
</dbReference>
<dbReference type="InterPro" id="IPR036390">
    <property type="entry name" value="WH_DNA-bd_sf"/>
</dbReference>
<dbReference type="Gene3D" id="1.10.10.10">
    <property type="entry name" value="Winged helix-like DNA-binding domain superfamily/Winged helix DNA-binding domain"/>
    <property type="match status" value="1"/>
</dbReference>
<keyword evidence="7" id="KW-1185">Reference proteome</keyword>
<organism evidence="6 7">
    <name type="scientific">Marinobacterium mangrovicola</name>
    <dbReference type="NCBI Taxonomy" id="1476959"/>
    <lineage>
        <taxon>Bacteria</taxon>
        <taxon>Pseudomonadati</taxon>
        <taxon>Pseudomonadota</taxon>
        <taxon>Gammaproteobacteria</taxon>
        <taxon>Oceanospirillales</taxon>
        <taxon>Oceanospirillaceae</taxon>
        <taxon>Marinobacterium</taxon>
    </lineage>
</organism>
<dbReference type="SUPFAM" id="SSF46785">
    <property type="entry name" value="Winged helix' DNA-binding domain"/>
    <property type="match status" value="1"/>
</dbReference>
<dbReference type="GO" id="GO:0006351">
    <property type="term" value="P:DNA-templated transcription"/>
    <property type="evidence" value="ECO:0007669"/>
    <property type="project" value="TreeGrafter"/>
</dbReference>
<gene>
    <name evidence="6" type="ORF">CLV83_0302</name>
</gene>
<keyword evidence="3 6" id="KW-0238">DNA-binding</keyword>
<evidence type="ECO:0000313" key="6">
    <source>
        <dbReference type="EMBL" id="TCK08228.1"/>
    </source>
</evidence>
<dbReference type="InterPro" id="IPR005119">
    <property type="entry name" value="LysR_subst-bd"/>
</dbReference>
<dbReference type="SUPFAM" id="SSF53850">
    <property type="entry name" value="Periplasmic binding protein-like II"/>
    <property type="match status" value="1"/>
</dbReference>
<dbReference type="InterPro" id="IPR000847">
    <property type="entry name" value="LysR_HTH_N"/>
</dbReference>
<comment type="caution">
    <text evidence="6">The sequence shown here is derived from an EMBL/GenBank/DDBJ whole genome shotgun (WGS) entry which is preliminary data.</text>
</comment>
<evidence type="ECO:0000256" key="2">
    <source>
        <dbReference type="ARBA" id="ARBA00023015"/>
    </source>
</evidence>